<evidence type="ECO:0000256" key="5">
    <source>
        <dbReference type="ARBA" id="ARBA00022847"/>
    </source>
</evidence>
<dbReference type="InterPro" id="IPR037272">
    <property type="entry name" value="SNS_sf"/>
</dbReference>
<reference evidence="19" key="1">
    <citation type="submission" date="2012-08" db="EMBL/GenBank/DDBJ databases">
        <title>Transcriptome of adult Musca domestica launches a platform for comparative house fly gene expression and characterization of differential gene expression among resistant and susceptible house flies.</title>
        <authorList>
            <person name="Liu N."/>
            <person name="Zhang L."/>
            <person name="Li M."/>
            <person name="Reid W."/>
        </authorList>
    </citation>
    <scope>NUCLEOTIDE SEQUENCE</scope>
    <source>
        <strain evidence="19">ALHF</strain>
        <tissue evidence="19">Whole body</tissue>
    </source>
</reference>
<sequence>MAAHENYDAHGAFANPAYVPSRHASTTSIPGEYRKSLDRDEGTESVKSNGSTIKIEANPDAGGYDANGNNLPTQNGSAEFTKAPHRDSWGNDIEFLMSCIALSVGLGNVWRFPFIALENGGGAFLIPYIITLLLVGRPIYYLEMILGQFSSRGSVKVFEYAPIMKGIGYGQAILTFFIATYYSSLMALTLHYLVDSFYPTLPWSYCREEWGDQCIDSKIKTDGTLREVANTTGGVKKTSAEFYFVNIVLHEKANIDDGIGTPNWRLAITLAVSWLVIGGVIIKGIKSSGKASYFLAIFPYVIMLVLLVRSLTLPGAFDGVLFFLTPQWDRLLDAKVWYAAVTQVFFSLTVCYGIILMYASFNRFRHNIYRDCNIVTSLDTCTSLLSGIVIFGILGNLAHVSNNPDIKSVVKSGPGLAFISYPDAIAKFEAVPQIFSALFFLMMFILGVGSNVGVISSVITVICDGFPAIKRWIVVCVMVVICYCFGLMYITPGGQFIMNYIDFYGVTLVAIVLGIFELIAASWIYGVKNICRDIKFMLKIKTSIYYRICWGIVTPVFMTAVLIYMLVDYEPLKYNDTLYPEGLYALGWCISAVGIGQLLIWGFYTAYTAPQFSCGQRFKVAFKPTLQWGPIDPTTLKEYKEYCNDCEQSCGVARKGVWYRFYDNIFG</sequence>
<dbReference type="PANTHER" id="PTHR11616">
    <property type="entry name" value="SODIUM/CHLORIDE DEPENDENT TRANSPORTER"/>
    <property type="match status" value="1"/>
</dbReference>
<dbReference type="Pfam" id="PF00209">
    <property type="entry name" value="SNF"/>
    <property type="match status" value="1"/>
</dbReference>
<evidence type="ECO:0000256" key="16">
    <source>
        <dbReference type="RuleBase" id="RU003732"/>
    </source>
</evidence>
<comment type="similarity">
    <text evidence="2 16">Belongs to the sodium:neurotransmitter symporter (SNF) (TC 2.A.22) family.</text>
</comment>
<evidence type="ECO:0000256" key="11">
    <source>
        <dbReference type="ARBA" id="ARBA00023180"/>
    </source>
</evidence>
<keyword evidence="5 16" id="KW-0769">Symport</keyword>
<feature type="binding site" evidence="14">
    <location>
        <position position="108"/>
    </location>
    <ligand>
        <name>Na(+)</name>
        <dbReference type="ChEBI" id="CHEBI:29101"/>
        <label>1</label>
    </ligand>
</feature>
<keyword evidence="8 14" id="KW-0915">Sodium</keyword>
<organism evidence="19">
    <name type="scientific">Musca domestica</name>
    <name type="common">House fly</name>
    <dbReference type="NCBI Taxonomy" id="7370"/>
    <lineage>
        <taxon>Eukaryota</taxon>
        <taxon>Metazoa</taxon>
        <taxon>Ecdysozoa</taxon>
        <taxon>Arthropoda</taxon>
        <taxon>Hexapoda</taxon>
        <taxon>Insecta</taxon>
        <taxon>Pterygota</taxon>
        <taxon>Neoptera</taxon>
        <taxon>Endopterygota</taxon>
        <taxon>Diptera</taxon>
        <taxon>Brachycera</taxon>
        <taxon>Muscomorpha</taxon>
        <taxon>Muscoidea</taxon>
        <taxon>Muscidae</taxon>
        <taxon>Musca</taxon>
    </lineage>
</organism>
<evidence type="ECO:0000256" key="12">
    <source>
        <dbReference type="ARBA" id="ARBA00023201"/>
    </source>
</evidence>
<dbReference type="CDD" id="cd10324">
    <property type="entry name" value="SLC6sbd"/>
    <property type="match status" value="1"/>
</dbReference>
<feature type="binding site" evidence="14">
    <location>
        <position position="104"/>
    </location>
    <ligand>
        <name>Na(+)</name>
        <dbReference type="ChEBI" id="CHEBI:29101"/>
        <label>1</label>
    </ligand>
</feature>
<dbReference type="VEuPathDB" id="VectorBase:MDOMA2_015716"/>
<feature type="region of interest" description="Disordered" evidence="17">
    <location>
        <begin position="21"/>
        <end position="74"/>
    </location>
</feature>
<keyword evidence="11" id="KW-0325">Glycoprotein</keyword>
<dbReference type="VEuPathDB" id="VectorBase:MDOA000538"/>
<proteinExistence type="evidence at transcript level"/>
<feature type="transmembrane region" description="Helical" evidence="18">
    <location>
        <begin position="373"/>
        <end position="394"/>
    </location>
</feature>
<feature type="binding site" evidence="14">
    <location>
        <position position="450"/>
    </location>
    <ligand>
        <name>Na(+)</name>
        <dbReference type="ChEBI" id="CHEBI:29101"/>
        <label>1</label>
    </ligand>
</feature>
<feature type="transmembrane region" description="Helical" evidence="18">
    <location>
        <begin position="172"/>
        <end position="194"/>
    </location>
</feature>
<dbReference type="InterPro" id="IPR000175">
    <property type="entry name" value="Na/ntran_symport"/>
</dbReference>
<dbReference type="EMBL" id="KA648502">
    <property type="protein sequence ID" value="AFP63131.1"/>
    <property type="molecule type" value="mRNA"/>
</dbReference>
<keyword evidence="14" id="KW-0479">Metal-binding</keyword>
<feature type="transmembrane region" description="Helical" evidence="18">
    <location>
        <begin position="264"/>
        <end position="282"/>
    </location>
</feature>
<keyword evidence="7 18" id="KW-1133">Transmembrane helix</keyword>
<feature type="binding site" evidence="14">
    <location>
        <position position="347"/>
    </location>
    <ligand>
        <name>Na(+)</name>
        <dbReference type="ChEBI" id="CHEBI:29101"/>
        <label>1</label>
    </ligand>
</feature>
<evidence type="ECO:0000256" key="13">
    <source>
        <dbReference type="ARBA" id="ARBA00037785"/>
    </source>
</evidence>
<evidence type="ECO:0000256" key="15">
    <source>
        <dbReference type="PIRSR" id="PIRSR600175-2"/>
    </source>
</evidence>
<evidence type="ECO:0000256" key="10">
    <source>
        <dbReference type="ARBA" id="ARBA00023136"/>
    </source>
</evidence>
<comment type="function">
    <text evidence="13">Unusual broad substrate spectrum amino acid:sodium cotransporter that promotes absorption of the D isomers of essential amino acids. Neutral amino acids are the preferred substrates, especially methionine and phenylalanine.</text>
</comment>
<keyword evidence="15" id="KW-1015">Disulfide bond</keyword>
<dbReference type="PROSITE" id="PS50267">
    <property type="entry name" value="NA_NEUROTRAN_SYMP_3"/>
    <property type="match status" value="1"/>
</dbReference>
<dbReference type="PROSITE" id="PS00610">
    <property type="entry name" value="NA_NEUROTRAN_SYMP_1"/>
    <property type="match status" value="1"/>
</dbReference>
<feature type="transmembrane region" description="Helical" evidence="18">
    <location>
        <begin position="503"/>
        <end position="524"/>
    </location>
</feature>
<feature type="compositionally biased region" description="Basic and acidic residues" evidence="17">
    <location>
        <begin position="32"/>
        <end position="44"/>
    </location>
</feature>
<keyword evidence="9" id="KW-0406">Ion transport</keyword>
<evidence type="ECO:0000256" key="4">
    <source>
        <dbReference type="ARBA" id="ARBA00022692"/>
    </source>
</evidence>
<keyword evidence="6" id="KW-0029">Amino-acid transport</keyword>
<evidence type="ECO:0000256" key="17">
    <source>
        <dbReference type="SAM" id="MobiDB-lite"/>
    </source>
</evidence>
<comment type="subcellular location">
    <subcellularLocation>
        <location evidence="1">Membrane</location>
        <topology evidence="1">Multi-pass membrane protein</topology>
    </subcellularLocation>
</comment>
<keyword evidence="4 16" id="KW-0812">Transmembrane</keyword>
<dbReference type="AlphaFoldDB" id="T1PI83"/>
<dbReference type="GO" id="GO:0046872">
    <property type="term" value="F:metal ion binding"/>
    <property type="evidence" value="ECO:0007669"/>
    <property type="project" value="UniProtKB-KW"/>
</dbReference>
<dbReference type="GO" id="GO:0005886">
    <property type="term" value="C:plasma membrane"/>
    <property type="evidence" value="ECO:0007669"/>
    <property type="project" value="TreeGrafter"/>
</dbReference>
<feature type="disulfide bond" evidence="15">
    <location>
        <begin position="206"/>
        <end position="214"/>
    </location>
</feature>
<evidence type="ECO:0000256" key="7">
    <source>
        <dbReference type="ARBA" id="ARBA00022989"/>
    </source>
</evidence>
<evidence type="ECO:0000256" key="14">
    <source>
        <dbReference type="PIRSR" id="PIRSR600175-1"/>
    </source>
</evidence>
<evidence type="ECO:0000256" key="2">
    <source>
        <dbReference type="ARBA" id="ARBA00006459"/>
    </source>
</evidence>
<feature type="transmembrane region" description="Helical" evidence="18">
    <location>
        <begin position="437"/>
        <end position="460"/>
    </location>
</feature>
<dbReference type="GO" id="GO:0015179">
    <property type="term" value="F:L-amino acid transmembrane transporter activity"/>
    <property type="evidence" value="ECO:0007669"/>
    <property type="project" value="TreeGrafter"/>
</dbReference>
<feature type="binding site" evidence="14">
    <location>
        <position position="446"/>
    </location>
    <ligand>
        <name>Na(+)</name>
        <dbReference type="ChEBI" id="CHEBI:29101"/>
        <label>1</label>
    </ligand>
</feature>
<evidence type="ECO:0000256" key="9">
    <source>
        <dbReference type="ARBA" id="ARBA00023065"/>
    </source>
</evidence>
<evidence type="ECO:0000313" key="19">
    <source>
        <dbReference type="EMBL" id="AFP63131.1"/>
    </source>
</evidence>
<keyword evidence="10 18" id="KW-0472">Membrane</keyword>
<protein>
    <recommendedName>
        <fullName evidence="16">Transporter</fullName>
    </recommendedName>
</protein>
<name>T1PI83_MUSDO</name>
<dbReference type="PRINTS" id="PR00176">
    <property type="entry name" value="NANEUSMPORT"/>
</dbReference>
<keyword evidence="12" id="KW-0739">Sodium transport</keyword>
<dbReference type="GO" id="GO:0089718">
    <property type="term" value="P:amino acid import across plasma membrane"/>
    <property type="evidence" value="ECO:0007669"/>
    <property type="project" value="TreeGrafter"/>
</dbReference>
<accession>T1PI83</accession>
<feature type="transmembrane region" description="Helical" evidence="18">
    <location>
        <begin position="472"/>
        <end position="491"/>
    </location>
</feature>
<dbReference type="GO" id="GO:0005283">
    <property type="term" value="F:amino acid:sodium symporter activity"/>
    <property type="evidence" value="ECO:0007669"/>
    <property type="project" value="TreeGrafter"/>
</dbReference>
<keyword evidence="3 16" id="KW-0813">Transport</keyword>
<feature type="transmembrane region" description="Helical" evidence="18">
    <location>
        <begin position="294"/>
        <end position="317"/>
    </location>
</feature>
<evidence type="ECO:0000256" key="6">
    <source>
        <dbReference type="ARBA" id="ARBA00022970"/>
    </source>
</evidence>
<evidence type="ECO:0000256" key="18">
    <source>
        <dbReference type="SAM" id="Phobius"/>
    </source>
</evidence>
<dbReference type="PANTHER" id="PTHR11616:SF321">
    <property type="entry name" value="SODIUM-DEPENDENT NUTRIENT AMINO ACID TRANSPORTER 1-RELATED"/>
    <property type="match status" value="1"/>
</dbReference>
<feature type="transmembrane region" description="Helical" evidence="18">
    <location>
        <begin position="122"/>
        <end position="142"/>
    </location>
</feature>
<feature type="transmembrane region" description="Helical" evidence="18">
    <location>
        <begin position="544"/>
        <end position="565"/>
    </location>
</feature>
<evidence type="ECO:0000256" key="3">
    <source>
        <dbReference type="ARBA" id="ARBA00022448"/>
    </source>
</evidence>
<evidence type="ECO:0000256" key="1">
    <source>
        <dbReference type="ARBA" id="ARBA00004141"/>
    </source>
</evidence>
<feature type="transmembrane region" description="Helical" evidence="18">
    <location>
        <begin position="585"/>
        <end position="607"/>
    </location>
</feature>
<feature type="transmembrane region" description="Helical" evidence="18">
    <location>
        <begin position="337"/>
        <end position="361"/>
    </location>
</feature>
<dbReference type="SUPFAM" id="SSF161070">
    <property type="entry name" value="SNF-like"/>
    <property type="match status" value="1"/>
</dbReference>
<evidence type="ECO:0000256" key="8">
    <source>
        <dbReference type="ARBA" id="ARBA00023053"/>
    </source>
</evidence>